<dbReference type="EMBL" id="JABFAD010000007">
    <property type="protein sequence ID" value="MBA0802878.1"/>
    <property type="molecule type" value="Genomic_DNA"/>
</dbReference>
<organism evidence="1 2">
    <name type="scientific">Gossypium harknessii</name>
    <dbReference type="NCBI Taxonomy" id="34285"/>
    <lineage>
        <taxon>Eukaryota</taxon>
        <taxon>Viridiplantae</taxon>
        <taxon>Streptophyta</taxon>
        <taxon>Embryophyta</taxon>
        <taxon>Tracheophyta</taxon>
        <taxon>Spermatophyta</taxon>
        <taxon>Magnoliopsida</taxon>
        <taxon>eudicotyledons</taxon>
        <taxon>Gunneridae</taxon>
        <taxon>Pentapetalae</taxon>
        <taxon>rosids</taxon>
        <taxon>malvids</taxon>
        <taxon>Malvales</taxon>
        <taxon>Malvaceae</taxon>
        <taxon>Malvoideae</taxon>
        <taxon>Gossypium</taxon>
    </lineage>
</organism>
<comment type="caution">
    <text evidence="1">The sequence shown here is derived from an EMBL/GenBank/DDBJ whole genome shotgun (WGS) entry which is preliminary data.</text>
</comment>
<dbReference type="Proteomes" id="UP000593560">
    <property type="component" value="Unassembled WGS sequence"/>
</dbReference>
<name>A0A7J9GZW8_9ROSI</name>
<accession>A0A7J9GZW8</accession>
<evidence type="ECO:0000313" key="1">
    <source>
        <dbReference type="EMBL" id="MBA0802878.1"/>
    </source>
</evidence>
<dbReference type="AlphaFoldDB" id="A0A7J9GZW8"/>
<reference evidence="1 2" key="1">
    <citation type="journal article" date="2019" name="Genome Biol. Evol.">
        <title>Insights into the evolution of the New World diploid cottons (Gossypium, subgenus Houzingenia) based on genome sequencing.</title>
        <authorList>
            <person name="Grover C.E."/>
            <person name="Arick M.A. 2nd"/>
            <person name="Thrash A."/>
            <person name="Conover J.L."/>
            <person name="Sanders W.S."/>
            <person name="Peterson D.G."/>
            <person name="Frelichowski J.E."/>
            <person name="Scheffler J.A."/>
            <person name="Scheffler B.E."/>
            <person name="Wendel J.F."/>
        </authorList>
    </citation>
    <scope>NUCLEOTIDE SEQUENCE [LARGE SCALE GENOMIC DNA]</scope>
    <source>
        <strain evidence="1">0</strain>
        <tissue evidence="1">Leaf</tissue>
    </source>
</reference>
<sequence length="38" mass="4441">MLSRTVNHWEPPPPRVVEIQCGWRCLGGCSGLWWGFER</sequence>
<gene>
    <name evidence="1" type="ORF">Gohar_013144</name>
</gene>
<keyword evidence="2" id="KW-1185">Reference proteome</keyword>
<protein>
    <submittedName>
        <fullName evidence="1">Uncharacterized protein</fullName>
    </submittedName>
</protein>
<proteinExistence type="predicted"/>
<evidence type="ECO:0000313" key="2">
    <source>
        <dbReference type="Proteomes" id="UP000593560"/>
    </source>
</evidence>